<proteinExistence type="predicted"/>
<dbReference type="EMBL" id="JABBGK010000001">
    <property type="protein sequence ID" value="NML73428.1"/>
    <property type="molecule type" value="Genomic_DNA"/>
</dbReference>
<dbReference type="InterPro" id="IPR038282">
    <property type="entry name" value="DUF2267_sf"/>
</dbReference>
<organism evidence="1 2">
    <name type="scientific">Rhizobium terricola</name>
    <dbReference type="NCBI Taxonomy" id="2728849"/>
    <lineage>
        <taxon>Bacteria</taxon>
        <taxon>Pseudomonadati</taxon>
        <taxon>Pseudomonadota</taxon>
        <taxon>Alphaproteobacteria</taxon>
        <taxon>Hyphomicrobiales</taxon>
        <taxon>Rhizobiaceae</taxon>
        <taxon>Rhizobium/Agrobacterium group</taxon>
        <taxon>Rhizobium</taxon>
    </lineage>
</organism>
<name>A0A7Y0ATW1_9HYPH</name>
<dbReference type="Proteomes" id="UP000541470">
    <property type="component" value="Unassembled WGS sequence"/>
</dbReference>
<sequence length="139" mass="15990">MPMPMEYRQASRDFDAFMEDLRDTSMLQTTHQCYTMLQGVFQVFRRRLTTKQALAFADTLPPVLRALFVSDWDVEEPRLPFGTFAEMTREVKALRPDHNFSTDTALSDVAAVMRRHIDLTAFEAVLAELPPGAKQFWTA</sequence>
<evidence type="ECO:0000313" key="2">
    <source>
        <dbReference type="Proteomes" id="UP000541470"/>
    </source>
</evidence>
<dbReference type="AlphaFoldDB" id="A0A7Y0ATW1"/>
<accession>A0A7Y0ATW1</accession>
<dbReference type="Pfam" id="PF10025">
    <property type="entry name" value="DUF2267"/>
    <property type="match status" value="1"/>
</dbReference>
<dbReference type="InterPro" id="IPR018727">
    <property type="entry name" value="DUF2267"/>
</dbReference>
<evidence type="ECO:0000313" key="1">
    <source>
        <dbReference type="EMBL" id="NML73428.1"/>
    </source>
</evidence>
<keyword evidence="2" id="KW-1185">Reference proteome</keyword>
<dbReference type="Gene3D" id="1.10.490.110">
    <property type="entry name" value="Uncharacterized conserved protein DUF2267"/>
    <property type="match status" value="1"/>
</dbReference>
<reference evidence="1 2" key="1">
    <citation type="submission" date="2020-04" db="EMBL/GenBank/DDBJ databases">
        <title>Rhizobium sp. S-51 isolated from soil.</title>
        <authorList>
            <person name="Dahal R.H."/>
        </authorList>
    </citation>
    <scope>NUCLEOTIDE SEQUENCE [LARGE SCALE GENOMIC DNA]</scope>
    <source>
        <strain evidence="1 2">S-51</strain>
    </source>
</reference>
<dbReference type="RefSeq" id="WP_169587752.1">
    <property type="nucleotide sequence ID" value="NZ_JABBGK010000001.1"/>
</dbReference>
<protein>
    <submittedName>
        <fullName evidence="1">DUF2267 domain-containing protein</fullName>
    </submittedName>
</protein>
<gene>
    <name evidence="1" type="ORF">HHL25_04725</name>
</gene>
<comment type="caution">
    <text evidence="1">The sequence shown here is derived from an EMBL/GenBank/DDBJ whole genome shotgun (WGS) entry which is preliminary data.</text>
</comment>